<evidence type="ECO:0000256" key="1">
    <source>
        <dbReference type="SAM" id="MobiDB-lite"/>
    </source>
</evidence>
<feature type="region of interest" description="Disordered" evidence="1">
    <location>
        <begin position="125"/>
        <end position="182"/>
    </location>
</feature>
<feature type="compositionally biased region" description="Polar residues" evidence="1">
    <location>
        <begin position="24"/>
        <end position="40"/>
    </location>
</feature>
<protein>
    <recommendedName>
        <fullName evidence="2">DUF1771 domain-containing protein</fullName>
    </recommendedName>
</protein>
<dbReference type="PANTHER" id="PTHR47812">
    <property type="entry name" value="SMR (SMALL MUTS RELATED) DOMAIN-CONTAINING PROTEIN"/>
    <property type="match status" value="1"/>
</dbReference>
<dbReference type="Pfam" id="PF08590">
    <property type="entry name" value="DUF1771"/>
    <property type="match status" value="1"/>
</dbReference>
<sequence length="269" mass="29474">MNGLGKRRRGVDGSDSVSSSSDSFASNSGHVEPGTASTIHRQLECAIRRSPPVSSADSYNKQGREQGLGPLPSEFRDSSQASARTVGLSADAEPFFPAVRRGSHDQAVRELAEEAELSTFRNQYVSLDHTGAAPSSEPREPERSSVYDCRSSTGDAERDSNGEIGVRACDHGRDGGDSTAVSSSFFVPVEPEWEEDDLYLRYRSDAVRTARERDRFSRGASSAYMRGDHRRAKTMSKLALEKRLLAEKLNAGAANEILNQRNKDCRRDV</sequence>
<comment type="caution">
    <text evidence="3">The sequence shown here is derived from an EMBL/GenBank/DDBJ whole genome shotgun (WGS) entry which is preliminary data.</text>
</comment>
<evidence type="ECO:0000259" key="2">
    <source>
        <dbReference type="SMART" id="SM01162"/>
    </source>
</evidence>
<dbReference type="EMBL" id="JBJQOH010000006">
    <property type="protein sequence ID" value="KAL3683624.1"/>
    <property type="molecule type" value="Genomic_DNA"/>
</dbReference>
<feature type="compositionally biased region" description="Low complexity" evidence="1">
    <location>
        <begin position="13"/>
        <end position="23"/>
    </location>
</feature>
<feature type="domain" description="DUF1771" evidence="2">
    <location>
        <begin position="198"/>
        <end position="263"/>
    </location>
</feature>
<feature type="compositionally biased region" description="Polar residues" evidence="1">
    <location>
        <begin position="52"/>
        <end position="61"/>
    </location>
</feature>
<accession>A0ABD3GZ77</accession>
<evidence type="ECO:0000313" key="3">
    <source>
        <dbReference type="EMBL" id="KAL3683624.1"/>
    </source>
</evidence>
<evidence type="ECO:0000313" key="4">
    <source>
        <dbReference type="Proteomes" id="UP001633002"/>
    </source>
</evidence>
<organism evidence="3 4">
    <name type="scientific">Riccia sorocarpa</name>
    <dbReference type="NCBI Taxonomy" id="122646"/>
    <lineage>
        <taxon>Eukaryota</taxon>
        <taxon>Viridiplantae</taxon>
        <taxon>Streptophyta</taxon>
        <taxon>Embryophyta</taxon>
        <taxon>Marchantiophyta</taxon>
        <taxon>Marchantiopsida</taxon>
        <taxon>Marchantiidae</taxon>
        <taxon>Marchantiales</taxon>
        <taxon>Ricciaceae</taxon>
        <taxon>Riccia</taxon>
    </lineage>
</organism>
<dbReference type="InterPro" id="IPR013899">
    <property type="entry name" value="DUF1771"/>
</dbReference>
<reference evidence="3 4" key="1">
    <citation type="submission" date="2024-09" db="EMBL/GenBank/DDBJ databases">
        <title>Chromosome-scale assembly of Riccia sorocarpa.</title>
        <authorList>
            <person name="Paukszto L."/>
        </authorList>
    </citation>
    <scope>NUCLEOTIDE SEQUENCE [LARGE SCALE GENOMIC DNA]</scope>
    <source>
        <strain evidence="3">LP-2024</strain>
        <tissue evidence="3">Aerial parts of the thallus</tissue>
    </source>
</reference>
<dbReference type="SMART" id="SM01162">
    <property type="entry name" value="DUF1771"/>
    <property type="match status" value="1"/>
</dbReference>
<gene>
    <name evidence="3" type="ORF">R1sor_001646</name>
</gene>
<dbReference type="PANTHER" id="PTHR47812:SF2">
    <property type="entry name" value="SMR (SMALL MUTS RELATED) DOMAIN-CONTAINING PROTEIN"/>
    <property type="match status" value="1"/>
</dbReference>
<feature type="region of interest" description="Disordered" evidence="1">
    <location>
        <begin position="213"/>
        <end position="232"/>
    </location>
</feature>
<name>A0ABD3GZ77_9MARC</name>
<dbReference type="AlphaFoldDB" id="A0ABD3GZ77"/>
<keyword evidence="4" id="KW-1185">Reference proteome</keyword>
<dbReference type="Proteomes" id="UP001633002">
    <property type="component" value="Unassembled WGS sequence"/>
</dbReference>
<feature type="region of interest" description="Disordered" evidence="1">
    <location>
        <begin position="1"/>
        <end position="107"/>
    </location>
</feature>
<proteinExistence type="predicted"/>